<comment type="caution">
    <text evidence="1">The sequence shown here is derived from an EMBL/GenBank/DDBJ whole genome shotgun (WGS) entry which is preliminary data.</text>
</comment>
<name>A0ACA9SYE6_9GLOM</name>
<proteinExistence type="predicted"/>
<evidence type="ECO:0000313" key="2">
    <source>
        <dbReference type="Proteomes" id="UP000789920"/>
    </source>
</evidence>
<feature type="non-terminal residue" evidence="1">
    <location>
        <position position="1"/>
    </location>
</feature>
<feature type="non-terminal residue" evidence="1">
    <location>
        <position position="120"/>
    </location>
</feature>
<organism evidence="1 2">
    <name type="scientific">Racocetra persica</name>
    <dbReference type="NCBI Taxonomy" id="160502"/>
    <lineage>
        <taxon>Eukaryota</taxon>
        <taxon>Fungi</taxon>
        <taxon>Fungi incertae sedis</taxon>
        <taxon>Mucoromycota</taxon>
        <taxon>Glomeromycotina</taxon>
        <taxon>Glomeromycetes</taxon>
        <taxon>Diversisporales</taxon>
        <taxon>Gigasporaceae</taxon>
        <taxon>Racocetra</taxon>
    </lineage>
</organism>
<keyword evidence="2" id="KW-1185">Reference proteome</keyword>
<accession>A0ACA9SYE6</accession>
<reference evidence="1" key="1">
    <citation type="submission" date="2021-06" db="EMBL/GenBank/DDBJ databases">
        <authorList>
            <person name="Kallberg Y."/>
            <person name="Tangrot J."/>
            <person name="Rosling A."/>
        </authorList>
    </citation>
    <scope>NUCLEOTIDE SEQUENCE</scope>
    <source>
        <strain evidence="1">MA461A</strain>
    </source>
</reference>
<dbReference type="Proteomes" id="UP000789920">
    <property type="component" value="Unassembled WGS sequence"/>
</dbReference>
<sequence>AKPKESQLDEDKYIMASTISQIREKYFCANCEGSCWATKTGHVKLTGMHYTTWARAILNRLTDINTLSSHAIFTLLPNKRGIPNSQLSSQLSQQMPWQIPSQVLFQVSSQALSQMPSQIP</sequence>
<dbReference type="EMBL" id="CAJVQC010171170">
    <property type="protein sequence ID" value="CAG8850517.1"/>
    <property type="molecule type" value="Genomic_DNA"/>
</dbReference>
<evidence type="ECO:0000313" key="1">
    <source>
        <dbReference type="EMBL" id="CAG8850517.1"/>
    </source>
</evidence>
<gene>
    <name evidence="1" type="ORF">RPERSI_LOCUS36133</name>
</gene>
<protein>
    <submittedName>
        <fullName evidence="1">14237_t:CDS:1</fullName>
    </submittedName>
</protein>